<dbReference type="PANTHER" id="PTHR46401:SF2">
    <property type="entry name" value="GLYCOSYLTRANSFERASE WBBK-RELATED"/>
    <property type="match status" value="1"/>
</dbReference>
<dbReference type="EMBL" id="JAATLM010000001">
    <property type="protein sequence ID" value="NIZ68830.1"/>
    <property type="molecule type" value="Genomic_DNA"/>
</dbReference>
<sequence length="370" mass="42083">MKVALIHYWLVGMRGGEKVLEALCELFPQADIYTHVYDPKKISATIKRHRVYTTAIQRLPRATSWYQRYLPLMPRALEALDLSNYDLIISSESGPAKGILAPSHIPHVCYCHTPMRYLWDYYHYYLKSSGKLTQLFFRHFAPALRTWDLLSAYRVDHFITNSHNVARRIMRTYQRESTVIYPPVDLPDAEILSTQKGNFYLFLGQVTAYKRADLAIDAFRKSGLPLVIAGAGDAIKNLPANIQALGFVSSQKRQELLAQAKALLFPGEEDFGIVPLEAMAHGTPVIAYAKGGALETVIPEVSGILFQEQTVDSLQGAIEQLEANPQRFNPKTLYAHAQKFSKERFKEQMHRYIEQRLSEHKAIVGTPMRD</sequence>
<evidence type="ECO:0000313" key="4">
    <source>
        <dbReference type="EMBL" id="NIZ68830.1"/>
    </source>
</evidence>
<evidence type="ECO:0000259" key="2">
    <source>
        <dbReference type="Pfam" id="PF00534"/>
    </source>
</evidence>
<gene>
    <name evidence="4" type="ORF">HCT48_01160</name>
</gene>
<dbReference type="GO" id="GO:0009103">
    <property type="term" value="P:lipopolysaccharide biosynthetic process"/>
    <property type="evidence" value="ECO:0007669"/>
    <property type="project" value="TreeGrafter"/>
</dbReference>
<dbReference type="Pfam" id="PF13439">
    <property type="entry name" value="Glyco_transf_4"/>
    <property type="match status" value="1"/>
</dbReference>
<dbReference type="SUPFAM" id="SSF53756">
    <property type="entry name" value="UDP-Glycosyltransferase/glycogen phosphorylase"/>
    <property type="match status" value="1"/>
</dbReference>
<name>A0A968GJ70_9SPIO</name>
<accession>A0A968GJ70</accession>
<protein>
    <submittedName>
        <fullName evidence="4">Glycosyltransferase family 4 protein</fullName>
    </submittedName>
</protein>
<evidence type="ECO:0000256" key="1">
    <source>
        <dbReference type="ARBA" id="ARBA00022679"/>
    </source>
</evidence>
<dbReference type="InterPro" id="IPR028098">
    <property type="entry name" value="Glyco_trans_4-like_N"/>
</dbReference>
<dbReference type="Pfam" id="PF00534">
    <property type="entry name" value="Glycos_transf_1"/>
    <property type="match status" value="1"/>
</dbReference>
<dbReference type="GO" id="GO:0016757">
    <property type="term" value="F:glycosyltransferase activity"/>
    <property type="evidence" value="ECO:0007669"/>
    <property type="project" value="InterPro"/>
</dbReference>
<reference evidence="4" key="1">
    <citation type="submission" date="2020-03" db="EMBL/GenBank/DDBJ databases">
        <title>Spirochaetal bacteria isolated from arthropods constitute a novel genus Entomospira genus novum within the order Spirochaetales.</title>
        <authorList>
            <person name="Grana-Miraglia L."/>
            <person name="Sikutova S."/>
            <person name="Fingerle V."/>
            <person name="Sing A."/>
            <person name="Castillo-Ramirez S."/>
            <person name="Margos G."/>
            <person name="Rudolf I."/>
        </authorList>
    </citation>
    <scope>NUCLEOTIDE SEQUENCE</scope>
    <source>
        <strain evidence="4">BR149</strain>
    </source>
</reference>
<dbReference type="Gene3D" id="3.40.50.2000">
    <property type="entry name" value="Glycogen Phosphorylase B"/>
    <property type="match status" value="2"/>
</dbReference>
<keyword evidence="1" id="KW-0808">Transferase</keyword>
<dbReference type="Proteomes" id="UP000778951">
    <property type="component" value="Unassembled WGS sequence"/>
</dbReference>
<dbReference type="PANTHER" id="PTHR46401">
    <property type="entry name" value="GLYCOSYLTRANSFERASE WBBK-RELATED"/>
    <property type="match status" value="1"/>
</dbReference>
<organism evidence="4 5">
    <name type="scientific">Entomospira culicis</name>
    <dbReference type="NCBI Taxonomy" id="2719989"/>
    <lineage>
        <taxon>Bacteria</taxon>
        <taxon>Pseudomonadati</taxon>
        <taxon>Spirochaetota</taxon>
        <taxon>Spirochaetia</taxon>
        <taxon>Spirochaetales</taxon>
        <taxon>Spirochaetaceae</taxon>
        <taxon>Entomospira</taxon>
    </lineage>
</organism>
<evidence type="ECO:0000259" key="3">
    <source>
        <dbReference type="Pfam" id="PF13439"/>
    </source>
</evidence>
<comment type="caution">
    <text evidence="4">The sequence shown here is derived from an EMBL/GenBank/DDBJ whole genome shotgun (WGS) entry which is preliminary data.</text>
</comment>
<dbReference type="AlphaFoldDB" id="A0A968GJ70"/>
<dbReference type="InterPro" id="IPR001296">
    <property type="entry name" value="Glyco_trans_1"/>
</dbReference>
<keyword evidence="5" id="KW-1185">Reference proteome</keyword>
<feature type="domain" description="Glycosyl transferase family 1" evidence="2">
    <location>
        <begin position="193"/>
        <end position="326"/>
    </location>
</feature>
<proteinExistence type="predicted"/>
<feature type="domain" description="Glycosyltransferase subfamily 4-like N-terminal" evidence="3">
    <location>
        <begin position="14"/>
        <end position="186"/>
    </location>
</feature>
<evidence type="ECO:0000313" key="5">
    <source>
        <dbReference type="Proteomes" id="UP000778951"/>
    </source>
</evidence>